<accession>A0A0B7A5D8</accession>
<evidence type="ECO:0000313" key="2">
    <source>
        <dbReference type="EMBL" id="CEK75978.1"/>
    </source>
</evidence>
<dbReference type="PANTHER" id="PTHR10606">
    <property type="entry name" value="6-PHOSPHOFRUCTO-2-KINASE/FRUCTOSE-2,6-BISPHOSPHATASE"/>
    <property type="match status" value="1"/>
</dbReference>
<organism evidence="2">
    <name type="scientific">Arion vulgaris</name>
    <dbReference type="NCBI Taxonomy" id="1028688"/>
    <lineage>
        <taxon>Eukaryota</taxon>
        <taxon>Metazoa</taxon>
        <taxon>Spiralia</taxon>
        <taxon>Lophotrochozoa</taxon>
        <taxon>Mollusca</taxon>
        <taxon>Gastropoda</taxon>
        <taxon>Heterobranchia</taxon>
        <taxon>Euthyneura</taxon>
        <taxon>Panpulmonata</taxon>
        <taxon>Eupulmonata</taxon>
        <taxon>Stylommatophora</taxon>
        <taxon>Helicina</taxon>
        <taxon>Arionoidea</taxon>
        <taxon>Arionidae</taxon>
        <taxon>Arion</taxon>
    </lineage>
</organism>
<dbReference type="GO" id="GO:0004331">
    <property type="term" value="F:fructose-2,6-bisphosphate 2-phosphatase activity"/>
    <property type="evidence" value="ECO:0007669"/>
    <property type="project" value="TreeGrafter"/>
</dbReference>
<evidence type="ECO:0000256" key="1">
    <source>
        <dbReference type="ARBA" id="ARBA00008408"/>
    </source>
</evidence>
<dbReference type="PIRSF" id="PIRSF000709">
    <property type="entry name" value="6PFK_2-Ptase"/>
    <property type="match status" value="1"/>
</dbReference>
<dbReference type="EMBL" id="HACG01029116">
    <property type="protein sequence ID" value="CEK75981.1"/>
    <property type="molecule type" value="Transcribed_RNA"/>
</dbReference>
<dbReference type="Pfam" id="PF00300">
    <property type="entry name" value="His_Phos_1"/>
    <property type="match status" value="1"/>
</dbReference>
<dbReference type="InterPro" id="IPR013078">
    <property type="entry name" value="His_Pase_superF_clade-1"/>
</dbReference>
<reference evidence="2" key="1">
    <citation type="submission" date="2014-12" db="EMBL/GenBank/DDBJ databases">
        <title>Insight into the proteome of Arion vulgaris.</title>
        <authorList>
            <person name="Aradska J."/>
            <person name="Bulat T."/>
            <person name="Smidak R."/>
            <person name="Sarate P."/>
            <person name="Gangsoo J."/>
            <person name="Sialana F."/>
            <person name="Bilban M."/>
            <person name="Lubec G."/>
        </authorList>
    </citation>
    <scope>NUCLEOTIDE SEQUENCE</scope>
    <source>
        <tissue evidence="2">Skin</tissue>
    </source>
</reference>
<sequence length="127" mass="14675">MTYEEIQDQYPQDFADRDQDKYHYRYPSGESYQDLVARLEPVILELERQENVMVICHQAVLRCLLAYFQDKSAEESPYVDIPSATVVRLRISGGGCVQEQIPLLRQFTLHEGASSYGDKTNARGLWL</sequence>
<dbReference type="InterPro" id="IPR003094">
    <property type="entry name" value="6Pfruct_kin"/>
</dbReference>
<comment type="similarity">
    <text evidence="1">In the C-terminal section; belongs to the phosphoglycerate mutase family.</text>
</comment>
<dbReference type="InterPro" id="IPR029033">
    <property type="entry name" value="His_PPase_superfam"/>
</dbReference>
<proteinExistence type="inferred from homology"/>
<evidence type="ECO:0000313" key="3">
    <source>
        <dbReference type="EMBL" id="CEK75981.1"/>
    </source>
</evidence>
<name>A0A0B7A5D8_9EUPU</name>
<gene>
    <name evidence="2" type="primary">ORF97837</name>
    <name evidence="3" type="synonym">ORF97852</name>
</gene>
<dbReference type="GO" id="GO:0005829">
    <property type="term" value="C:cytosol"/>
    <property type="evidence" value="ECO:0007669"/>
    <property type="project" value="TreeGrafter"/>
</dbReference>
<dbReference type="GO" id="GO:0003873">
    <property type="term" value="F:6-phosphofructo-2-kinase activity"/>
    <property type="evidence" value="ECO:0007669"/>
    <property type="project" value="TreeGrafter"/>
</dbReference>
<protein>
    <submittedName>
        <fullName evidence="2">Uncharacterized protein</fullName>
    </submittedName>
</protein>
<dbReference type="Gene3D" id="3.40.50.1240">
    <property type="entry name" value="Phosphoglycerate mutase-like"/>
    <property type="match status" value="1"/>
</dbReference>
<dbReference type="GO" id="GO:0006003">
    <property type="term" value="P:fructose 2,6-bisphosphate metabolic process"/>
    <property type="evidence" value="ECO:0007669"/>
    <property type="project" value="InterPro"/>
</dbReference>
<dbReference type="EMBL" id="HACG01029113">
    <property type="protein sequence ID" value="CEK75978.1"/>
    <property type="molecule type" value="Transcribed_RNA"/>
</dbReference>
<dbReference type="GO" id="GO:0005524">
    <property type="term" value="F:ATP binding"/>
    <property type="evidence" value="ECO:0007669"/>
    <property type="project" value="InterPro"/>
</dbReference>
<dbReference type="AlphaFoldDB" id="A0A0B7A5D8"/>
<dbReference type="PANTHER" id="PTHR10606:SF44">
    <property type="entry name" value="6-PHOSPHOFRUCTO 2-KINASE_FRUCTOSE 2,6-BISPHOSPHATASE LONG FORM"/>
    <property type="match status" value="1"/>
</dbReference>
<dbReference type="SUPFAM" id="SSF53254">
    <property type="entry name" value="Phosphoglycerate mutase-like"/>
    <property type="match status" value="1"/>
</dbReference>